<dbReference type="AlphaFoldDB" id="A0A9D2CFG8"/>
<feature type="transmembrane region" description="Helical" evidence="1">
    <location>
        <begin position="20"/>
        <end position="36"/>
    </location>
</feature>
<name>A0A9D2CFG8_9FIRM</name>
<gene>
    <name evidence="2" type="ORF">H9826_10920</name>
</gene>
<comment type="caution">
    <text evidence="2">The sequence shown here is derived from an EMBL/GenBank/DDBJ whole genome shotgun (WGS) entry which is preliminary data.</text>
</comment>
<evidence type="ECO:0000313" key="2">
    <source>
        <dbReference type="EMBL" id="HIY74459.1"/>
    </source>
</evidence>
<feature type="transmembrane region" description="Helical" evidence="1">
    <location>
        <begin position="42"/>
        <end position="59"/>
    </location>
</feature>
<evidence type="ECO:0008006" key="4">
    <source>
        <dbReference type="Google" id="ProtNLM"/>
    </source>
</evidence>
<keyword evidence="1" id="KW-1133">Transmembrane helix</keyword>
<reference evidence="2" key="1">
    <citation type="journal article" date="2021" name="PeerJ">
        <title>Extensive microbial diversity within the chicken gut microbiome revealed by metagenomics and culture.</title>
        <authorList>
            <person name="Gilroy R."/>
            <person name="Ravi A."/>
            <person name="Getino M."/>
            <person name="Pursley I."/>
            <person name="Horton D.L."/>
            <person name="Alikhan N.F."/>
            <person name="Baker D."/>
            <person name="Gharbi K."/>
            <person name="Hall N."/>
            <person name="Watson M."/>
            <person name="Adriaenssens E.M."/>
            <person name="Foster-Nyarko E."/>
            <person name="Jarju S."/>
            <person name="Secka A."/>
            <person name="Antonio M."/>
            <person name="Oren A."/>
            <person name="Chaudhuri R.R."/>
            <person name="La Ragione R."/>
            <person name="Hildebrand F."/>
            <person name="Pallen M.J."/>
        </authorList>
    </citation>
    <scope>NUCLEOTIDE SEQUENCE</scope>
    <source>
        <strain evidence="2">CHK33-7979</strain>
    </source>
</reference>
<dbReference type="Gene3D" id="2.20.28.160">
    <property type="match status" value="1"/>
</dbReference>
<accession>A0A9D2CFG8</accession>
<proteinExistence type="predicted"/>
<dbReference type="EMBL" id="DXCX01000118">
    <property type="protein sequence ID" value="HIY74459.1"/>
    <property type="molecule type" value="Genomic_DNA"/>
</dbReference>
<dbReference type="Proteomes" id="UP000886824">
    <property type="component" value="Unassembled WGS sequence"/>
</dbReference>
<evidence type="ECO:0000256" key="1">
    <source>
        <dbReference type="SAM" id="Phobius"/>
    </source>
</evidence>
<keyword evidence="1" id="KW-0812">Transmembrane</keyword>
<sequence>MVMNFLRKLMYGRYGSDQLSLFLLVVYVLLILLSGLPHMGWLSWLALVVLVWDLFRMFSRRIDRRRAENARFLALAGPVVRWLRLRHNIHRDKEHRYFKCPNCGQYLRVPRGKGKITVTCRNCGASFEERS</sequence>
<reference evidence="2" key="2">
    <citation type="submission" date="2021-04" db="EMBL/GenBank/DDBJ databases">
        <authorList>
            <person name="Gilroy R."/>
        </authorList>
    </citation>
    <scope>NUCLEOTIDE SEQUENCE</scope>
    <source>
        <strain evidence="2">CHK33-7979</strain>
    </source>
</reference>
<organism evidence="2 3">
    <name type="scientific">Candidatus Intestinimonas merdavium</name>
    <dbReference type="NCBI Taxonomy" id="2838622"/>
    <lineage>
        <taxon>Bacteria</taxon>
        <taxon>Bacillati</taxon>
        <taxon>Bacillota</taxon>
        <taxon>Clostridia</taxon>
        <taxon>Eubacteriales</taxon>
        <taxon>Intestinimonas</taxon>
    </lineage>
</organism>
<protein>
    <recommendedName>
        <fullName evidence="4">Zn-finger containing protein</fullName>
    </recommendedName>
</protein>
<keyword evidence="1" id="KW-0472">Membrane</keyword>
<evidence type="ECO:0000313" key="3">
    <source>
        <dbReference type="Proteomes" id="UP000886824"/>
    </source>
</evidence>